<dbReference type="EMBL" id="JAGIOA010000001">
    <property type="protein sequence ID" value="MBP2377895.1"/>
    <property type="molecule type" value="Genomic_DNA"/>
</dbReference>
<name>A0ABS4WNX1_9MICO</name>
<reference evidence="2 3" key="1">
    <citation type="submission" date="2021-03" db="EMBL/GenBank/DDBJ databases">
        <title>Sequencing the genomes of 1000 actinobacteria strains.</title>
        <authorList>
            <person name="Klenk H.-P."/>
        </authorList>
    </citation>
    <scope>NUCLEOTIDE SEQUENCE [LARGE SCALE GENOMIC DNA]</scope>
    <source>
        <strain evidence="2 3">DSM 13468</strain>
    </source>
</reference>
<proteinExistence type="predicted"/>
<dbReference type="Pfam" id="PF04480">
    <property type="entry name" value="DUF559"/>
    <property type="match status" value="1"/>
</dbReference>
<dbReference type="InterPro" id="IPR011335">
    <property type="entry name" value="Restrct_endonuc-II-like"/>
</dbReference>
<organism evidence="2 3">
    <name type="scientific">Microbacterium phyllosphaerae</name>
    <dbReference type="NCBI Taxonomy" id="124798"/>
    <lineage>
        <taxon>Bacteria</taxon>
        <taxon>Bacillati</taxon>
        <taxon>Actinomycetota</taxon>
        <taxon>Actinomycetes</taxon>
        <taxon>Micrococcales</taxon>
        <taxon>Microbacteriaceae</taxon>
        <taxon>Microbacterium</taxon>
    </lineage>
</organism>
<feature type="domain" description="DUF559" evidence="1">
    <location>
        <begin position="173"/>
        <end position="272"/>
    </location>
</feature>
<evidence type="ECO:0000259" key="1">
    <source>
        <dbReference type="Pfam" id="PF04480"/>
    </source>
</evidence>
<keyword evidence="3" id="KW-1185">Reference proteome</keyword>
<dbReference type="SUPFAM" id="SSF52980">
    <property type="entry name" value="Restriction endonuclease-like"/>
    <property type="match status" value="1"/>
</dbReference>
<sequence>MIEPAELLHVLGGIARGRHLQQFGSTRAQLSVAARAGTINRVRQGVYALATTDPKVVAAAAHGGSLTCADALRAHGVWVLPSVDAIVHVWLGGSGRRHPHTPCECIPHHSPGTAGVGLAPVASALVHAYRCLDQEAFFAAYESAWNLRLLSAHDRKRIRRELPKSAHRLLDLARPDAESGLESILRLRLHLLGIHLDCQVVIEGVGRVDFVAARRVIIEVDGRLNHEGPEMRHKDLTRDAAASRLGFETLRFDYAMIMHDWDAVARAVIAAIARARGRADDVSHKRRSRKQMHAQIAHLGMHL</sequence>
<dbReference type="InterPro" id="IPR007569">
    <property type="entry name" value="DUF559"/>
</dbReference>
<evidence type="ECO:0000313" key="2">
    <source>
        <dbReference type="EMBL" id="MBP2377895.1"/>
    </source>
</evidence>
<keyword evidence="2" id="KW-0255">Endonuclease</keyword>
<keyword evidence="2" id="KW-0378">Hydrolase</keyword>
<gene>
    <name evidence="2" type="ORF">JOF42_001390</name>
</gene>
<accession>A0ABS4WNX1</accession>
<comment type="caution">
    <text evidence="2">The sequence shown here is derived from an EMBL/GenBank/DDBJ whole genome shotgun (WGS) entry which is preliminary data.</text>
</comment>
<dbReference type="GO" id="GO:0004519">
    <property type="term" value="F:endonuclease activity"/>
    <property type="evidence" value="ECO:0007669"/>
    <property type="project" value="UniProtKB-KW"/>
</dbReference>
<keyword evidence="2" id="KW-0540">Nuclease</keyword>
<dbReference type="Proteomes" id="UP000703720">
    <property type="component" value="Unassembled WGS sequence"/>
</dbReference>
<dbReference type="Gene3D" id="3.40.960.10">
    <property type="entry name" value="VSR Endonuclease"/>
    <property type="match status" value="1"/>
</dbReference>
<evidence type="ECO:0000313" key="3">
    <source>
        <dbReference type="Proteomes" id="UP000703720"/>
    </source>
</evidence>
<dbReference type="RefSeq" id="WP_210097194.1">
    <property type="nucleotide sequence ID" value="NZ_BAAAIO010000001.1"/>
</dbReference>
<protein>
    <submittedName>
        <fullName evidence="2">Very-short-patch-repair endonuclease</fullName>
    </submittedName>
</protein>